<keyword evidence="2" id="KW-1185">Reference proteome</keyword>
<organism evidence="1 2">
    <name type="scientific">Paenibacillus alba</name>
    <dbReference type="NCBI Taxonomy" id="1197127"/>
    <lineage>
        <taxon>Bacteria</taxon>
        <taxon>Bacillati</taxon>
        <taxon>Bacillota</taxon>
        <taxon>Bacilli</taxon>
        <taxon>Bacillales</taxon>
        <taxon>Paenibacillaceae</taxon>
        <taxon>Paenibacillus</taxon>
    </lineage>
</organism>
<evidence type="ECO:0000313" key="1">
    <source>
        <dbReference type="EMBL" id="MEC0229133.1"/>
    </source>
</evidence>
<name>A0ABU6G4N4_9BACL</name>
<gene>
    <name evidence="1" type="ORF">P4I72_18550</name>
</gene>
<dbReference type="Proteomes" id="UP001338137">
    <property type="component" value="Unassembled WGS sequence"/>
</dbReference>
<dbReference type="RefSeq" id="WP_326073267.1">
    <property type="nucleotide sequence ID" value="NZ_JARLKY010000046.1"/>
</dbReference>
<proteinExistence type="predicted"/>
<reference evidence="1 2" key="1">
    <citation type="submission" date="2023-03" db="EMBL/GenBank/DDBJ databases">
        <title>Bacillus Genome Sequencing.</title>
        <authorList>
            <person name="Dunlap C."/>
        </authorList>
    </citation>
    <scope>NUCLEOTIDE SEQUENCE [LARGE SCALE GENOMIC DNA]</scope>
    <source>
        <strain evidence="1 2">BD-533</strain>
    </source>
</reference>
<evidence type="ECO:0008006" key="3">
    <source>
        <dbReference type="Google" id="ProtNLM"/>
    </source>
</evidence>
<comment type="caution">
    <text evidence="1">The sequence shown here is derived from an EMBL/GenBank/DDBJ whole genome shotgun (WGS) entry which is preliminary data.</text>
</comment>
<evidence type="ECO:0000313" key="2">
    <source>
        <dbReference type="Proteomes" id="UP001338137"/>
    </source>
</evidence>
<accession>A0ABU6G4N4</accession>
<sequence length="109" mass="12327">MSMKPIKKTRATYKKVVATAKQANRKTDLGNGFQRFFFNRTITPNTYFTFTFNGGSLKPISGGFFIANQNSLPAYATSFYNQTDFVYVITVFNPTAFTRAISFTFVAKQ</sequence>
<protein>
    <recommendedName>
        <fullName evidence="3">DUF4183 domain-containing protein</fullName>
    </recommendedName>
</protein>
<dbReference type="EMBL" id="JARLKY010000046">
    <property type="protein sequence ID" value="MEC0229133.1"/>
    <property type="molecule type" value="Genomic_DNA"/>
</dbReference>